<proteinExistence type="predicted"/>
<dbReference type="Pfam" id="PF10282">
    <property type="entry name" value="Lactonase"/>
    <property type="match status" value="1"/>
</dbReference>
<dbReference type="InterPro" id="IPR051200">
    <property type="entry name" value="Host-pathogen_enzymatic-act"/>
</dbReference>
<dbReference type="EMBL" id="JBHULI010000025">
    <property type="protein sequence ID" value="MFD2533326.1"/>
    <property type="molecule type" value="Genomic_DNA"/>
</dbReference>
<evidence type="ECO:0000256" key="1">
    <source>
        <dbReference type="SAM" id="SignalP"/>
    </source>
</evidence>
<feature type="chain" id="PRO_5047344912" evidence="1">
    <location>
        <begin position="28"/>
        <end position="360"/>
    </location>
</feature>
<gene>
    <name evidence="2" type="ORF">ACFSVN_12800</name>
</gene>
<accession>A0ABW5JMP7</accession>
<protein>
    <submittedName>
        <fullName evidence="2">YncE family protein</fullName>
    </submittedName>
</protein>
<dbReference type="Proteomes" id="UP001597460">
    <property type="component" value="Unassembled WGS sequence"/>
</dbReference>
<dbReference type="InterPro" id="IPR011048">
    <property type="entry name" value="Haem_d1_sf"/>
</dbReference>
<dbReference type="InterPro" id="IPR015943">
    <property type="entry name" value="WD40/YVTN_repeat-like_dom_sf"/>
</dbReference>
<dbReference type="Pfam" id="PF07676">
    <property type="entry name" value="PD40"/>
    <property type="match status" value="1"/>
</dbReference>
<dbReference type="SUPFAM" id="SSF51004">
    <property type="entry name" value="C-terminal (heme d1) domain of cytochrome cd1-nitrite reductase"/>
    <property type="match status" value="1"/>
</dbReference>
<keyword evidence="3" id="KW-1185">Reference proteome</keyword>
<comment type="caution">
    <text evidence="2">The sequence shown here is derived from an EMBL/GenBank/DDBJ whole genome shotgun (WGS) entry which is preliminary data.</text>
</comment>
<dbReference type="PANTHER" id="PTHR47197">
    <property type="entry name" value="PROTEIN NIRF"/>
    <property type="match status" value="1"/>
</dbReference>
<name>A0ABW5JMP7_9BACT</name>
<dbReference type="InterPro" id="IPR011659">
    <property type="entry name" value="WD40"/>
</dbReference>
<organism evidence="2 3">
    <name type="scientific">Gracilimonas halophila</name>
    <dbReference type="NCBI Taxonomy" id="1834464"/>
    <lineage>
        <taxon>Bacteria</taxon>
        <taxon>Pseudomonadati</taxon>
        <taxon>Balneolota</taxon>
        <taxon>Balneolia</taxon>
        <taxon>Balneolales</taxon>
        <taxon>Balneolaceae</taxon>
        <taxon>Gracilimonas</taxon>
    </lineage>
</organism>
<evidence type="ECO:0000313" key="2">
    <source>
        <dbReference type="EMBL" id="MFD2533326.1"/>
    </source>
</evidence>
<feature type="signal peptide" evidence="1">
    <location>
        <begin position="1"/>
        <end position="27"/>
    </location>
</feature>
<keyword evidence="1" id="KW-0732">Signal</keyword>
<dbReference type="Gene3D" id="2.130.10.10">
    <property type="entry name" value="YVTN repeat-like/Quinoprotein amine dehydrogenase"/>
    <property type="match status" value="2"/>
</dbReference>
<reference evidence="3" key="1">
    <citation type="journal article" date="2019" name="Int. J. Syst. Evol. Microbiol.">
        <title>The Global Catalogue of Microorganisms (GCM) 10K type strain sequencing project: providing services to taxonomists for standard genome sequencing and annotation.</title>
        <authorList>
            <consortium name="The Broad Institute Genomics Platform"/>
            <consortium name="The Broad Institute Genome Sequencing Center for Infectious Disease"/>
            <person name="Wu L."/>
            <person name="Ma J."/>
        </authorList>
    </citation>
    <scope>NUCLEOTIDE SEQUENCE [LARGE SCALE GENOMIC DNA]</scope>
    <source>
        <strain evidence="3">KCTC 52042</strain>
    </source>
</reference>
<sequence>MKNRLSYVLQTTVAIAVSVMLTSGIFAQSTEEPQYIYVCNQGSASVTVIDASSNEISATVDLQELGFSANAKPHHTVAEPDGSYWYVTLIGENRVLKFNRNNELVDEVVLEVPGLMAMHPTENLLYVGRSMSAVNPPQSFGIIERSDMNVLDEVDLFFTRPHALTTTPNGRWTFVGSLSENQILSLNYEDDETNLTNIPGNTHTFVNFAISPDGETMVATGQVSGQLLIFDISDPFSPNMKKSISVGAQPWHPVFSPDGKLVYFGNKEAHSVSVINMESLMAEAPIEGEGLAQPHGAALSKDGKYLYISSNNLNGKYNPEGLEDIQDFPGTVTVINTETRKIEKIIEVGHYASGIGTNAR</sequence>
<dbReference type="InterPro" id="IPR019405">
    <property type="entry name" value="Lactonase_7-beta_prop"/>
</dbReference>
<evidence type="ECO:0000313" key="3">
    <source>
        <dbReference type="Proteomes" id="UP001597460"/>
    </source>
</evidence>
<dbReference type="RefSeq" id="WP_390303416.1">
    <property type="nucleotide sequence ID" value="NZ_JBHULI010000025.1"/>
</dbReference>
<dbReference type="PANTHER" id="PTHR47197:SF3">
    <property type="entry name" value="DIHYDRO-HEME D1 DEHYDROGENASE"/>
    <property type="match status" value="1"/>
</dbReference>